<feature type="transmembrane region" description="Helical" evidence="2">
    <location>
        <begin position="165"/>
        <end position="187"/>
    </location>
</feature>
<gene>
    <name evidence="4" type="ORF">FYJ57_03780</name>
</gene>
<dbReference type="InterPro" id="IPR010982">
    <property type="entry name" value="Lambda_DNA-bd_dom_sf"/>
</dbReference>
<dbReference type="InterPro" id="IPR001387">
    <property type="entry name" value="Cro/C1-type_HTH"/>
</dbReference>
<keyword evidence="2" id="KW-0812">Transmembrane</keyword>
<dbReference type="GO" id="GO:0003677">
    <property type="term" value="F:DNA binding"/>
    <property type="evidence" value="ECO:0007669"/>
    <property type="project" value="UniProtKB-KW"/>
</dbReference>
<evidence type="ECO:0000259" key="3">
    <source>
        <dbReference type="PROSITE" id="PS50943"/>
    </source>
</evidence>
<evidence type="ECO:0000313" key="4">
    <source>
        <dbReference type="EMBL" id="MST65870.1"/>
    </source>
</evidence>
<feature type="domain" description="HTH cro/C1-type" evidence="3">
    <location>
        <begin position="10"/>
        <end position="64"/>
    </location>
</feature>
<dbReference type="EMBL" id="VUMS01000005">
    <property type="protein sequence ID" value="MST65870.1"/>
    <property type="molecule type" value="Genomic_DNA"/>
</dbReference>
<feature type="transmembrane region" description="Helical" evidence="2">
    <location>
        <begin position="101"/>
        <end position="120"/>
    </location>
</feature>
<comment type="caution">
    <text evidence="4">The sequence shown here is derived from an EMBL/GenBank/DDBJ whole genome shotgun (WGS) entry which is preliminary data.</text>
</comment>
<keyword evidence="2" id="KW-1133">Transmembrane helix</keyword>
<dbReference type="SUPFAM" id="SSF47413">
    <property type="entry name" value="lambda repressor-like DNA-binding domains"/>
    <property type="match status" value="1"/>
</dbReference>
<protein>
    <submittedName>
        <fullName evidence="4">Helix-turn-helix domain-containing protein</fullName>
    </submittedName>
</protein>
<sequence length="318" mass="35766">MDTKKIGAFLKQCRKEKNLTQEQLAEKFEVSARTVSRWETGINMPDLSILVQLAEYYDVEMRELLDGERSQTMNKEMKETLDKVAVYEGWVKQKALKAGNLAFASMFVISVLAIIIQMLLTVDIRLVLGETATVLVGGILYASIMVYNGIWDKCLPKSATIWRDFLTSVICAGIFTVIYGVCLFRMGATETQITRLALGFLIGITIVAFIILRSLAFINRKRNQNSSNVQEKKETSLSKVEWTKIYNAQSIVETEQLVEMLKQNGIAVFSQEADANVAMHGTPGFGIYGVDIFVKTDDAEKAVQLIKEINNQENEENF</sequence>
<evidence type="ECO:0000256" key="1">
    <source>
        <dbReference type="ARBA" id="ARBA00023125"/>
    </source>
</evidence>
<feature type="transmembrane region" description="Helical" evidence="2">
    <location>
        <begin position="126"/>
        <end position="144"/>
    </location>
</feature>
<organism evidence="4 5">
    <name type="scientific">Oliverpabstia intestinalis</name>
    <dbReference type="NCBI Taxonomy" id="2606633"/>
    <lineage>
        <taxon>Bacteria</taxon>
        <taxon>Bacillati</taxon>
        <taxon>Bacillota</taxon>
        <taxon>Clostridia</taxon>
        <taxon>Lachnospirales</taxon>
        <taxon>Lachnospiraceae</taxon>
        <taxon>Oliverpabstia</taxon>
    </lineage>
</organism>
<evidence type="ECO:0000313" key="5">
    <source>
        <dbReference type="Proteomes" id="UP000440513"/>
    </source>
</evidence>
<name>A0A7X2P2F3_9FIRM</name>
<keyword evidence="1" id="KW-0238">DNA-binding</keyword>
<dbReference type="Pfam" id="PF01381">
    <property type="entry name" value="HTH_3"/>
    <property type="match status" value="1"/>
</dbReference>
<dbReference type="Gene3D" id="1.10.260.40">
    <property type="entry name" value="lambda repressor-like DNA-binding domains"/>
    <property type="match status" value="1"/>
</dbReference>
<dbReference type="CDD" id="cd00093">
    <property type="entry name" value="HTH_XRE"/>
    <property type="match status" value="1"/>
</dbReference>
<feature type="transmembrane region" description="Helical" evidence="2">
    <location>
        <begin position="193"/>
        <end position="212"/>
    </location>
</feature>
<proteinExistence type="predicted"/>
<dbReference type="Proteomes" id="UP000440513">
    <property type="component" value="Unassembled WGS sequence"/>
</dbReference>
<dbReference type="PANTHER" id="PTHR46558:SF11">
    <property type="entry name" value="HTH-TYPE TRANSCRIPTIONAL REGULATOR XRE"/>
    <property type="match status" value="1"/>
</dbReference>
<evidence type="ECO:0000256" key="2">
    <source>
        <dbReference type="SAM" id="Phobius"/>
    </source>
</evidence>
<dbReference type="SMART" id="SM00530">
    <property type="entry name" value="HTH_XRE"/>
    <property type="match status" value="1"/>
</dbReference>
<dbReference type="RefSeq" id="WP_154431585.1">
    <property type="nucleotide sequence ID" value="NZ_VUMS01000005.1"/>
</dbReference>
<reference evidence="4 5" key="1">
    <citation type="submission" date="2019-08" db="EMBL/GenBank/DDBJ databases">
        <title>In-depth cultivation of the pig gut microbiome towards novel bacterial diversity and tailored functional studies.</title>
        <authorList>
            <person name="Wylensek D."/>
            <person name="Hitch T.C.A."/>
            <person name="Clavel T."/>
        </authorList>
    </citation>
    <scope>NUCLEOTIDE SEQUENCE [LARGE SCALE GENOMIC DNA]</scope>
    <source>
        <strain evidence="4 5">BSM-380-WT-5A</strain>
    </source>
</reference>
<keyword evidence="2" id="KW-0472">Membrane</keyword>
<keyword evidence="5" id="KW-1185">Reference proteome</keyword>
<accession>A0A7X2P2F3</accession>
<dbReference type="PANTHER" id="PTHR46558">
    <property type="entry name" value="TRACRIPTIONAL REGULATORY PROTEIN-RELATED-RELATED"/>
    <property type="match status" value="1"/>
</dbReference>
<dbReference type="AlphaFoldDB" id="A0A7X2P2F3"/>
<dbReference type="PROSITE" id="PS50943">
    <property type="entry name" value="HTH_CROC1"/>
    <property type="match status" value="1"/>
</dbReference>